<dbReference type="InterPro" id="IPR053010">
    <property type="entry name" value="SET_SmydA-8"/>
</dbReference>
<evidence type="ECO:0000313" key="1">
    <source>
        <dbReference type="EMBL" id="SSX04411.1"/>
    </source>
</evidence>
<protein>
    <submittedName>
        <fullName evidence="2">CSON011387 protein</fullName>
    </submittedName>
</protein>
<reference evidence="2" key="2">
    <citation type="submission" date="2018-07" db="EMBL/GenBank/DDBJ databases">
        <authorList>
            <person name="Quirk P.G."/>
            <person name="Krulwich T.A."/>
        </authorList>
    </citation>
    <scope>NUCLEOTIDE SEQUENCE</scope>
</reference>
<dbReference type="PANTHER" id="PTHR46455">
    <property type="entry name" value="SET AND MYND DOMAIN CONTAINING, ARTHROPOD-SPECIFIC, MEMBER 4, ISOFORM A"/>
    <property type="match status" value="1"/>
</dbReference>
<dbReference type="OMA" id="ALMSHEC"/>
<dbReference type="AlphaFoldDB" id="A0A336M3G2"/>
<dbReference type="InterPro" id="IPR046341">
    <property type="entry name" value="SET_dom_sf"/>
</dbReference>
<evidence type="ECO:0000313" key="2">
    <source>
        <dbReference type="EMBL" id="SSX24775.1"/>
    </source>
</evidence>
<dbReference type="Gene3D" id="2.170.270.10">
    <property type="entry name" value="SET domain"/>
    <property type="match status" value="1"/>
</dbReference>
<dbReference type="Gene3D" id="1.10.220.160">
    <property type="match status" value="1"/>
</dbReference>
<sequence length="509" mass="58679">MADSRLLSCNSKKDEKFKVLHNEILGRYAVAAHDLEEDELIHEEMPFVVGPKSDSRVVCLECYCPVDGGVNGPRCDLCSWPLCMSCNSNYRKSKSFKYHGDECEIFRENAFKFQNVLDSTKPCPQFECITPMRLLLAIERNPEYYEKQVSLMEFHDEARRKSPFWEMDQNNIVNLLLGPCKFKGRFLREMIERSIGILDINVFEARTLGEHPVRCLYPVFGVVAHSCVPNTAHSIKASDGFKLSAFNTQPISKGGNIYACYTFTLATTYSRQRHLKKSKYFTCICDRCQDPTELGTNLSSFKCIRCDSGYLLPKDPLDPAKDWGCDSCCCERYGPDINRCVDLMQREIDNLLENELPNRIIDELESMYYAYQNVIHVEHFIMQTIRFNLVSLYSNISGLENLDILRRKIEFCDTLLNLLSKIEPGKTRTRAELLNEKSIALLALSQSDHKNQLMSKEAYFDILKGILQMQDECIFIWKREDPMSQEGVMIKIGTKTKDKVKKLMNDLQI</sequence>
<dbReference type="EMBL" id="UFQS01000496">
    <property type="protein sequence ID" value="SSX04411.1"/>
    <property type="molecule type" value="Genomic_DNA"/>
</dbReference>
<dbReference type="CDD" id="cd20071">
    <property type="entry name" value="SET_SMYD"/>
    <property type="match status" value="1"/>
</dbReference>
<proteinExistence type="predicted"/>
<reference evidence="1" key="1">
    <citation type="submission" date="2018-04" db="EMBL/GenBank/DDBJ databases">
        <authorList>
            <person name="Go L.Y."/>
            <person name="Mitchell J.A."/>
        </authorList>
    </citation>
    <scope>NUCLEOTIDE SEQUENCE</scope>
    <source>
        <tissue evidence="1">Whole organism</tissue>
    </source>
</reference>
<dbReference type="SUPFAM" id="SSF82199">
    <property type="entry name" value="SET domain"/>
    <property type="match status" value="1"/>
</dbReference>
<dbReference type="EMBL" id="UFQT01000496">
    <property type="protein sequence ID" value="SSX24775.1"/>
    <property type="molecule type" value="Genomic_DNA"/>
</dbReference>
<dbReference type="Gene3D" id="6.10.140.2220">
    <property type="match status" value="1"/>
</dbReference>
<dbReference type="VEuPathDB" id="VectorBase:CSON011387"/>
<gene>
    <name evidence="2" type="primary">CSON011387</name>
</gene>
<dbReference type="PANTHER" id="PTHR46455:SF7">
    <property type="entry name" value="RE12806P"/>
    <property type="match status" value="1"/>
</dbReference>
<accession>A0A336M3G2</accession>
<name>A0A336M3G2_CULSO</name>
<organism evidence="2">
    <name type="scientific">Culicoides sonorensis</name>
    <name type="common">Biting midge</name>
    <dbReference type="NCBI Taxonomy" id="179676"/>
    <lineage>
        <taxon>Eukaryota</taxon>
        <taxon>Metazoa</taxon>
        <taxon>Ecdysozoa</taxon>
        <taxon>Arthropoda</taxon>
        <taxon>Hexapoda</taxon>
        <taxon>Insecta</taxon>
        <taxon>Pterygota</taxon>
        <taxon>Neoptera</taxon>
        <taxon>Endopterygota</taxon>
        <taxon>Diptera</taxon>
        <taxon>Nematocera</taxon>
        <taxon>Chironomoidea</taxon>
        <taxon>Ceratopogonidae</taxon>
        <taxon>Ceratopogoninae</taxon>
        <taxon>Culicoides</taxon>
        <taxon>Monoculicoides</taxon>
    </lineage>
</organism>